<evidence type="ECO:0000313" key="2">
    <source>
        <dbReference type="Proteomes" id="UP000037510"/>
    </source>
</evidence>
<protein>
    <submittedName>
        <fullName evidence="1">MLX-interacting protein</fullName>
    </submittedName>
</protein>
<dbReference type="EMBL" id="JTDY01000127">
    <property type="protein sequence ID" value="KOB78715.1"/>
    <property type="molecule type" value="Genomic_DNA"/>
</dbReference>
<sequence length="193" mass="21108">MAQISDMDTVESFSQCSDLAGNMLTDEDYLNFMTDTLFSTITTRGASLADFIQPSLGPLQPNLEDFMDTLEPLQGTPSNTQQMMPMTGQAIKNEQMRMYDNGRMFTQSELQNNMIASQEMMQPFQQINYEQNAPSSMQNVYGKPRLQCVVHSGAAVTDGARDGVATAATGPKQQVYVHCRGAGALGIQGEDAP</sequence>
<keyword evidence="2" id="KW-1185">Reference proteome</keyword>
<gene>
    <name evidence="1" type="ORF">OBRU01_01841</name>
</gene>
<proteinExistence type="predicted"/>
<comment type="caution">
    <text evidence="1">The sequence shown here is derived from an EMBL/GenBank/DDBJ whole genome shotgun (WGS) entry which is preliminary data.</text>
</comment>
<evidence type="ECO:0000313" key="1">
    <source>
        <dbReference type="EMBL" id="KOB78715.1"/>
    </source>
</evidence>
<dbReference type="STRING" id="104452.A0A0L7LTD4"/>
<accession>A0A0L7LTD4</accession>
<dbReference type="AlphaFoldDB" id="A0A0L7LTD4"/>
<reference evidence="1 2" key="1">
    <citation type="journal article" date="2015" name="Genome Biol. Evol.">
        <title>The genome of winter moth (Operophtera brumata) provides a genomic perspective on sexual dimorphism and phenology.</title>
        <authorList>
            <person name="Derks M.F."/>
            <person name="Smit S."/>
            <person name="Salis L."/>
            <person name="Schijlen E."/>
            <person name="Bossers A."/>
            <person name="Mateman C."/>
            <person name="Pijl A.S."/>
            <person name="de Ridder D."/>
            <person name="Groenen M.A."/>
            <person name="Visser M.E."/>
            <person name="Megens H.J."/>
        </authorList>
    </citation>
    <scope>NUCLEOTIDE SEQUENCE [LARGE SCALE GENOMIC DNA]</scope>
    <source>
        <strain evidence="1">WM2013NL</strain>
        <tissue evidence="1">Head and thorax</tissue>
    </source>
</reference>
<name>A0A0L7LTD4_OPEBR</name>
<dbReference type="Proteomes" id="UP000037510">
    <property type="component" value="Unassembled WGS sequence"/>
</dbReference>
<organism evidence="1 2">
    <name type="scientific">Operophtera brumata</name>
    <name type="common">Winter moth</name>
    <name type="synonym">Phalaena brumata</name>
    <dbReference type="NCBI Taxonomy" id="104452"/>
    <lineage>
        <taxon>Eukaryota</taxon>
        <taxon>Metazoa</taxon>
        <taxon>Ecdysozoa</taxon>
        <taxon>Arthropoda</taxon>
        <taxon>Hexapoda</taxon>
        <taxon>Insecta</taxon>
        <taxon>Pterygota</taxon>
        <taxon>Neoptera</taxon>
        <taxon>Endopterygota</taxon>
        <taxon>Lepidoptera</taxon>
        <taxon>Glossata</taxon>
        <taxon>Ditrysia</taxon>
        <taxon>Geometroidea</taxon>
        <taxon>Geometridae</taxon>
        <taxon>Larentiinae</taxon>
        <taxon>Operophtera</taxon>
    </lineage>
</organism>